<dbReference type="RefSeq" id="WP_317081725.1">
    <property type="nucleotide sequence ID" value="NZ_CP136594.1"/>
</dbReference>
<accession>A0AA97F899</accession>
<evidence type="ECO:0000313" key="2">
    <source>
        <dbReference type="EMBL" id="WOE75112.1"/>
    </source>
</evidence>
<organism evidence="2 3">
    <name type="scientific">Alterisphingorhabdus coralli</name>
    <dbReference type="NCBI Taxonomy" id="3071408"/>
    <lineage>
        <taxon>Bacteria</taxon>
        <taxon>Pseudomonadati</taxon>
        <taxon>Pseudomonadota</taxon>
        <taxon>Alphaproteobacteria</taxon>
        <taxon>Sphingomonadales</taxon>
        <taxon>Sphingomonadaceae</taxon>
        <taxon>Alterisphingorhabdus (ex Yan et al. 2024)</taxon>
    </lineage>
</organism>
<dbReference type="Proteomes" id="UP001302429">
    <property type="component" value="Chromosome"/>
</dbReference>
<dbReference type="AlphaFoldDB" id="A0AA97F899"/>
<reference evidence="2 3" key="1">
    <citation type="submission" date="2023-10" db="EMBL/GenBank/DDBJ databases">
        <title>Complete genome sequence of a Sphingomonadaceae bacterium.</title>
        <authorList>
            <person name="Yan C."/>
        </authorList>
    </citation>
    <scope>NUCLEOTIDE SEQUENCE [LARGE SCALE GENOMIC DNA]</scope>
    <source>
        <strain evidence="2 3">SCSIO 66989</strain>
    </source>
</reference>
<keyword evidence="3" id="KW-1185">Reference proteome</keyword>
<dbReference type="KEGG" id="acoa:RB602_14975"/>
<name>A0AA97F899_9SPHN</name>
<dbReference type="EMBL" id="CP136594">
    <property type="protein sequence ID" value="WOE75112.1"/>
    <property type="molecule type" value="Genomic_DNA"/>
</dbReference>
<protein>
    <submittedName>
        <fullName evidence="2">Uncharacterized protein</fullName>
    </submittedName>
</protein>
<sequence length="150" mass="16753">MMQDSLLQVPLPEEKSGDPHVLSPADIGNFAMCHGAVDGLVANIETTIAGAVDTVPDAVSETQAKLGRLAWLFDVLTRKAIMEDSGYWSVQSTTDNYIEAERAHRYRPQSVTTITAYVRDSLDKLDEPCEEMVERVTMRYFPDGYPRQID</sequence>
<evidence type="ECO:0000313" key="3">
    <source>
        <dbReference type="Proteomes" id="UP001302429"/>
    </source>
</evidence>
<feature type="region of interest" description="Disordered" evidence="1">
    <location>
        <begin position="1"/>
        <end position="20"/>
    </location>
</feature>
<evidence type="ECO:0000256" key="1">
    <source>
        <dbReference type="SAM" id="MobiDB-lite"/>
    </source>
</evidence>
<gene>
    <name evidence="2" type="ORF">RB602_14975</name>
</gene>
<proteinExistence type="predicted"/>